<dbReference type="EMBL" id="FXUI01000014">
    <property type="protein sequence ID" value="SMP80449.1"/>
    <property type="molecule type" value="Genomic_DNA"/>
</dbReference>
<dbReference type="RefSeq" id="WP_283406970.1">
    <property type="nucleotide sequence ID" value="NZ_FXUI01000014.1"/>
</dbReference>
<name>A0ABY1QUB0_9SPHN</name>
<evidence type="ECO:0000313" key="2">
    <source>
        <dbReference type="Proteomes" id="UP001157910"/>
    </source>
</evidence>
<proteinExistence type="predicted"/>
<dbReference type="Proteomes" id="UP001157910">
    <property type="component" value="Unassembled WGS sequence"/>
</dbReference>
<comment type="caution">
    <text evidence="1">The sequence shown here is derived from an EMBL/GenBank/DDBJ whole genome shotgun (WGS) entry which is preliminary data.</text>
</comment>
<sequence>MGLNELLFHHQVALIQYAADNKSSRDNGTSFDVVRHYEARIARLRHEIGAAAYPRWP</sequence>
<keyword evidence="2" id="KW-1185">Reference proteome</keyword>
<organism evidence="1 2">
    <name type="scientific">Novosphingobium panipatense</name>
    <dbReference type="NCBI Taxonomy" id="428991"/>
    <lineage>
        <taxon>Bacteria</taxon>
        <taxon>Pseudomonadati</taxon>
        <taxon>Pseudomonadota</taxon>
        <taxon>Alphaproteobacteria</taxon>
        <taxon>Sphingomonadales</taxon>
        <taxon>Sphingomonadaceae</taxon>
        <taxon>Novosphingobium</taxon>
    </lineage>
</organism>
<accession>A0ABY1QUB0</accession>
<reference evidence="1 2" key="1">
    <citation type="submission" date="2017-05" db="EMBL/GenBank/DDBJ databases">
        <authorList>
            <person name="Varghese N."/>
            <person name="Submissions S."/>
        </authorList>
    </citation>
    <scope>NUCLEOTIDE SEQUENCE [LARGE SCALE GENOMIC DNA]</scope>
    <source>
        <strain evidence="1 2">SM16</strain>
    </source>
</reference>
<protein>
    <submittedName>
        <fullName evidence="1">Uncharacterized protein</fullName>
    </submittedName>
</protein>
<evidence type="ECO:0000313" key="1">
    <source>
        <dbReference type="EMBL" id="SMP80449.1"/>
    </source>
</evidence>
<gene>
    <name evidence="1" type="ORF">SAMN06296065_11436</name>
</gene>